<dbReference type="Proteomes" id="UP000274046">
    <property type="component" value="Unassembled WGS sequence"/>
</dbReference>
<dbReference type="AlphaFoldDB" id="A0A3N0C005"/>
<dbReference type="GO" id="GO:0030527">
    <property type="term" value="F:structural constituent of chromatin"/>
    <property type="evidence" value="ECO:0007669"/>
    <property type="project" value="InterPro"/>
</dbReference>
<protein>
    <submittedName>
        <fullName evidence="3">Histone H1</fullName>
    </submittedName>
</protein>
<evidence type="ECO:0000313" key="3">
    <source>
        <dbReference type="EMBL" id="RNL55584.1"/>
    </source>
</evidence>
<sequence>MKNFQKLKNIVLTAETDAVKFYEKGNNTAGRRLRAAMQQIKKSANTIRVEVSKLKKSE</sequence>
<evidence type="ECO:0000256" key="2">
    <source>
        <dbReference type="ARBA" id="ARBA00008424"/>
    </source>
</evidence>
<comment type="similarity">
    <text evidence="2">Belongs to the histone H1/H5 family. HCT subfamily.</text>
</comment>
<dbReference type="GO" id="GO:0003677">
    <property type="term" value="F:DNA binding"/>
    <property type="evidence" value="ECO:0007669"/>
    <property type="project" value="InterPro"/>
</dbReference>
<evidence type="ECO:0000256" key="1">
    <source>
        <dbReference type="ARBA" id="ARBA00002333"/>
    </source>
</evidence>
<accession>A0A3N0C005</accession>
<proteinExistence type="inferred from homology"/>
<dbReference type="RefSeq" id="WP_123204689.1">
    <property type="nucleotide sequence ID" value="NZ_RBEE01000005.1"/>
</dbReference>
<comment type="caution">
    <text evidence="3">The sequence shown here is derived from an EMBL/GenBank/DDBJ whole genome shotgun (WGS) entry which is preliminary data.</text>
</comment>
<gene>
    <name evidence="3" type="ORF">D7004_04555</name>
</gene>
<reference evidence="3 4" key="1">
    <citation type="submission" date="2018-10" db="EMBL/GenBank/DDBJ databases">
        <title>Genome sequencing of Pedobacter jejuensis TNB23.</title>
        <authorList>
            <person name="Cho Y.-J."/>
            <person name="Cho A."/>
            <person name="Kim O.-S."/>
        </authorList>
    </citation>
    <scope>NUCLEOTIDE SEQUENCE [LARGE SCALE GENOMIC DNA]</scope>
    <source>
        <strain evidence="3 4">TNB23</strain>
    </source>
</reference>
<organism evidence="3 4">
    <name type="scientific">Pedobacter jejuensis</name>
    <dbReference type="NCBI Taxonomy" id="1268550"/>
    <lineage>
        <taxon>Bacteria</taxon>
        <taxon>Pseudomonadati</taxon>
        <taxon>Bacteroidota</taxon>
        <taxon>Sphingobacteriia</taxon>
        <taxon>Sphingobacteriales</taxon>
        <taxon>Sphingobacteriaceae</taxon>
        <taxon>Pedobacter</taxon>
    </lineage>
</organism>
<keyword evidence="4" id="KW-1185">Reference proteome</keyword>
<dbReference type="EMBL" id="RBEE01000005">
    <property type="protein sequence ID" value="RNL55584.1"/>
    <property type="molecule type" value="Genomic_DNA"/>
</dbReference>
<name>A0A3N0C005_9SPHI</name>
<dbReference type="OrthoDB" id="9808717at2"/>
<comment type="function">
    <text evidence="1">Might have a role analogous to that of eukaryotic histone proteins.</text>
</comment>
<dbReference type="InterPro" id="IPR010886">
    <property type="entry name" value="Hc1"/>
</dbReference>
<evidence type="ECO:0000313" key="4">
    <source>
        <dbReference type="Proteomes" id="UP000274046"/>
    </source>
</evidence>
<dbReference type="Pfam" id="PF07432">
    <property type="entry name" value="Hc1"/>
    <property type="match status" value="1"/>
</dbReference>